<dbReference type="AlphaFoldDB" id="A0A8S0S106"/>
<comment type="caution">
    <text evidence="3">The sequence shown here is derived from an EMBL/GenBank/DDBJ whole genome shotgun (WGS) entry which is preliminary data.</text>
</comment>
<protein>
    <recommendedName>
        <fullName evidence="5">Senescence regulator</fullName>
    </recommendedName>
</protein>
<feature type="region of interest" description="Disordered" evidence="2">
    <location>
        <begin position="62"/>
        <end position="81"/>
    </location>
</feature>
<dbReference type="OrthoDB" id="1917735at2759"/>
<keyword evidence="4" id="KW-1185">Reference proteome</keyword>
<gene>
    <name evidence="3" type="ORF">OLEA9_A019943</name>
</gene>
<organism evidence="3 4">
    <name type="scientific">Olea europaea subsp. europaea</name>
    <dbReference type="NCBI Taxonomy" id="158383"/>
    <lineage>
        <taxon>Eukaryota</taxon>
        <taxon>Viridiplantae</taxon>
        <taxon>Streptophyta</taxon>
        <taxon>Embryophyta</taxon>
        <taxon>Tracheophyta</taxon>
        <taxon>Spermatophyta</taxon>
        <taxon>Magnoliopsida</taxon>
        <taxon>eudicotyledons</taxon>
        <taxon>Gunneridae</taxon>
        <taxon>Pentapetalae</taxon>
        <taxon>asterids</taxon>
        <taxon>lamiids</taxon>
        <taxon>Lamiales</taxon>
        <taxon>Oleaceae</taxon>
        <taxon>Oleeae</taxon>
        <taxon>Olea</taxon>
    </lineage>
</organism>
<dbReference type="GO" id="GO:0010150">
    <property type="term" value="P:leaf senescence"/>
    <property type="evidence" value="ECO:0007669"/>
    <property type="project" value="UniProtKB-ARBA"/>
</dbReference>
<dbReference type="PANTHER" id="PTHR46525">
    <property type="entry name" value="EMB|CAB72159.1"/>
    <property type="match status" value="1"/>
</dbReference>
<evidence type="ECO:0000313" key="4">
    <source>
        <dbReference type="Proteomes" id="UP000594638"/>
    </source>
</evidence>
<dbReference type="PANTHER" id="PTHR46525:SF17">
    <property type="entry name" value="SENESCENCE REGULATOR S40"/>
    <property type="match status" value="1"/>
</dbReference>
<evidence type="ECO:0000256" key="1">
    <source>
        <dbReference type="ARBA" id="ARBA00034773"/>
    </source>
</evidence>
<comment type="similarity">
    <text evidence="1">Belongs to the senescence regulator S40 family.</text>
</comment>
<evidence type="ECO:0000256" key="2">
    <source>
        <dbReference type="SAM" id="MobiDB-lite"/>
    </source>
</evidence>
<sequence>MQSKKNRPSSILKFQTSPNFSAKISMASENSYRFLGAGEKMQSIEFNEQFEFDESQIWSTNEFPTNPPETKKSISNPIPVRKQHRKITTEIESKSLPLNVPDWSKILRGEYKTRSRNWENDIEGDDDEDTNDRIPPHEYLARTRVASFSVHEGVGRTLKGRDLRRVRNAIWKQTGFED</sequence>
<evidence type="ECO:0000313" key="3">
    <source>
        <dbReference type="EMBL" id="CAA2985204.1"/>
    </source>
</evidence>
<dbReference type="Gramene" id="OE9A019943T1">
    <property type="protein sequence ID" value="OE9A019943C1"/>
    <property type="gene ID" value="OE9A019943"/>
</dbReference>
<evidence type="ECO:0008006" key="5">
    <source>
        <dbReference type="Google" id="ProtNLM"/>
    </source>
</evidence>
<reference evidence="3 4" key="1">
    <citation type="submission" date="2019-12" db="EMBL/GenBank/DDBJ databases">
        <authorList>
            <person name="Alioto T."/>
            <person name="Alioto T."/>
            <person name="Gomez Garrido J."/>
        </authorList>
    </citation>
    <scope>NUCLEOTIDE SEQUENCE [LARGE SCALE GENOMIC DNA]</scope>
</reference>
<dbReference type="Pfam" id="PF04520">
    <property type="entry name" value="Senescence_reg"/>
    <property type="match status" value="1"/>
</dbReference>
<dbReference type="EMBL" id="CACTIH010003796">
    <property type="protein sequence ID" value="CAA2985204.1"/>
    <property type="molecule type" value="Genomic_DNA"/>
</dbReference>
<proteinExistence type="inferred from homology"/>
<accession>A0A8S0S106</accession>
<name>A0A8S0S106_OLEEU</name>
<dbReference type="InterPro" id="IPR007608">
    <property type="entry name" value="Senescence_reg_S40"/>
</dbReference>
<dbReference type="Proteomes" id="UP000594638">
    <property type="component" value="Unassembled WGS sequence"/>
</dbReference>